<reference evidence="3" key="1">
    <citation type="submission" date="2023-10" db="EMBL/GenBank/DDBJ databases">
        <title>Genome assembly of Pristionchus species.</title>
        <authorList>
            <person name="Yoshida K."/>
            <person name="Sommer R.J."/>
        </authorList>
    </citation>
    <scope>NUCLEOTIDE SEQUENCE</scope>
    <source>
        <strain evidence="3">RS5133</strain>
    </source>
</reference>
<evidence type="ECO:0000256" key="1">
    <source>
        <dbReference type="SAM" id="MobiDB-lite"/>
    </source>
</evidence>
<evidence type="ECO:0000313" key="4">
    <source>
        <dbReference type="Proteomes" id="UP001432322"/>
    </source>
</evidence>
<accession>A0AAV5X116</accession>
<comment type="caution">
    <text evidence="3">The sequence shown here is derived from an EMBL/GenBank/DDBJ whole genome shotgun (WGS) entry which is preliminary data.</text>
</comment>
<gene>
    <name evidence="3" type="ORF">PFISCL1PPCAC_28697</name>
</gene>
<evidence type="ECO:0000256" key="2">
    <source>
        <dbReference type="SAM" id="SignalP"/>
    </source>
</evidence>
<keyword evidence="2" id="KW-0732">Signal</keyword>
<dbReference type="Proteomes" id="UP001432322">
    <property type="component" value="Unassembled WGS sequence"/>
</dbReference>
<proteinExistence type="predicted"/>
<evidence type="ECO:0000313" key="3">
    <source>
        <dbReference type="EMBL" id="GMT37400.1"/>
    </source>
</evidence>
<feature type="chain" id="PRO_5043585444" evidence="2">
    <location>
        <begin position="44"/>
        <end position="100"/>
    </location>
</feature>
<organism evidence="3 4">
    <name type="scientific">Pristionchus fissidentatus</name>
    <dbReference type="NCBI Taxonomy" id="1538716"/>
    <lineage>
        <taxon>Eukaryota</taxon>
        <taxon>Metazoa</taxon>
        <taxon>Ecdysozoa</taxon>
        <taxon>Nematoda</taxon>
        <taxon>Chromadorea</taxon>
        <taxon>Rhabditida</taxon>
        <taxon>Rhabditina</taxon>
        <taxon>Diplogasteromorpha</taxon>
        <taxon>Diplogasteroidea</taxon>
        <taxon>Neodiplogasteridae</taxon>
        <taxon>Pristionchus</taxon>
    </lineage>
</organism>
<keyword evidence="4" id="KW-1185">Reference proteome</keyword>
<dbReference type="EMBL" id="BTSY01000124">
    <property type="protein sequence ID" value="GMT37400.1"/>
    <property type="molecule type" value="Genomic_DNA"/>
</dbReference>
<sequence>PTQRPQNPNPSKNPPGTGSWHHRSLRFPMRLLIALILLPVAAAGEDLEKLLEIDAIRVKAPRGLIKGSELVSDTPFRVATTASEDVALSLVPDAPPISIS</sequence>
<feature type="region of interest" description="Disordered" evidence="1">
    <location>
        <begin position="1"/>
        <end position="22"/>
    </location>
</feature>
<feature type="non-terminal residue" evidence="3">
    <location>
        <position position="100"/>
    </location>
</feature>
<name>A0AAV5X116_9BILA</name>
<feature type="non-terminal residue" evidence="3">
    <location>
        <position position="1"/>
    </location>
</feature>
<feature type="signal peptide" evidence="2">
    <location>
        <begin position="1"/>
        <end position="43"/>
    </location>
</feature>
<dbReference type="AlphaFoldDB" id="A0AAV5X116"/>
<protein>
    <submittedName>
        <fullName evidence="3">Uncharacterized protein</fullName>
    </submittedName>
</protein>